<dbReference type="KEGG" id="muc:MuYL_3959"/>
<keyword evidence="2" id="KW-1185">Reference proteome</keyword>
<proteinExistence type="predicted"/>
<dbReference type="Proteomes" id="UP000215002">
    <property type="component" value="Chromosome"/>
</dbReference>
<protein>
    <submittedName>
        <fullName evidence="1">Uncharacterized protein</fullName>
    </submittedName>
</protein>
<gene>
    <name evidence="1" type="ORF">MuYL_3959</name>
</gene>
<reference evidence="1 2" key="1">
    <citation type="submission" date="2017-08" db="EMBL/GenBank/DDBJ databases">
        <title>Complete genome sequence of Mucilaginibacter sp. strain BJC16-A31.</title>
        <authorList>
            <consortium name="Henan University of Science and Technology"/>
            <person name="You X."/>
        </authorList>
    </citation>
    <scope>NUCLEOTIDE SEQUENCE [LARGE SCALE GENOMIC DNA]</scope>
    <source>
        <strain evidence="1 2">BJC16-A31</strain>
    </source>
</reference>
<sequence length="41" mass="4680">MFNIPARRQPVKNGCMGILKLLQTNGVTEAYYWLTQRRPGG</sequence>
<dbReference type="EMBL" id="CP022743">
    <property type="protein sequence ID" value="ASU35844.1"/>
    <property type="molecule type" value="Genomic_DNA"/>
</dbReference>
<organism evidence="1 2">
    <name type="scientific">Mucilaginibacter xinganensis</name>
    <dbReference type="NCBI Taxonomy" id="1234841"/>
    <lineage>
        <taxon>Bacteria</taxon>
        <taxon>Pseudomonadati</taxon>
        <taxon>Bacteroidota</taxon>
        <taxon>Sphingobacteriia</taxon>
        <taxon>Sphingobacteriales</taxon>
        <taxon>Sphingobacteriaceae</taxon>
        <taxon>Mucilaginibacter</taxon>
    </lineage>
</organism>
<evidence type="ECO:0000313" key="2">
    <source>
        <dbReference type="Proteomes" id="UP000215002"/>
    </source>
</evidence>
<accession>A0A223P1N0</accession>
<dbReference type="AlphaFoldDB" id="A0A223P1N0"/>
<name>A0A223P1N0_9SPHI</name>
<evidence type="ECO:0000313" key="1">
    <source>
        <dbReference type="EMBL" id="ASU35844.1"/>
    </source>
</evidence>